<evidence type="ECO:0000256" key="1">
    <source>
        <dbReference type="SAM" id="MobiDB-lite"/>
    </source>
</evidence>
<proteinExistence type="predicted"/>
<comment type="caution">
    <text evidence="2">The sequence shown here is derived from an EMBL/GenBank/DDBJ whole genome shotgun (WGS) entry which is preliminary data.</text>
</comment>
<dbReference type="AlphaFoldDB" id="A0A225W3K2"/>
<feature type="compositionally biased region" description="Basic and acidic residues" evidence="1">
    <location>
        <begin position="114"/>
        <end position="132"/>
    </location>
</feature>
<sequence>MAQTLERHCLKRLEGGATNRAPACTKEDLRILMDGLYFDATSSKDYQDAALFALMWYAFGRASDLGFIAKNNLTVLRSDTAEKLKLWDENSDWTPTEAAKKRGVLRTTLSGWRGDPKLSADKGPGENGDRFRAKGAGRKHRLEEYECDAIAFYDKRLAEGETVTHSVMREHCKTKYPAFALKDVPKQHNWITRFLKCYKPSPSVVRTSASTQPDETVVEEVIPTTADGATQTDAVETTPTEHDATKTVVETQTDEVVETTVQTEAEVPKTVKEGMAACEADKEEEEEEEEKEEEEEEEEEESEDDSYDDDDEDDDDADEDTGCLSDDNDSSEKDKRKTLITSPTTRANLRSQLLRPNPLPSRQSQATLNASHTLATTQDWVALC</sequence>
<accession>A0A225W3K2</accession>
<feature type="compositionally biased region" description="Polar residues" evidence="1">
    <location>
        <begin position="339"/>
        <end position="351"/>
    </location>
</feature>
<feature type="compositionally biased region" description="Acidic residues" evidence="1">
    <location>
        <begin position="281"/>
        <end position="329"/>
    </location>
</feature>
<feature type="compositionally biased region" description="Polar residues" evidence="1">
    <location>
        <begin position="360"/>
        <end position="369"/>
    </location>
</feature>
<evidence type="ECO:0000313" key="2">
    <source>
        <dbReference type="EMBL" id="OWZ11779.1"/>
    </source>
</evidence>
<dbReference type="Proteomes" id="UP000198211">
    <property type="component" value="Unassembled WGS sequence"/>
</dbReference>
<gene>
    <name evidence="2" type="ORF">PHMEG_00015146</name>
</gene>
<keyword evidence="3" id="KW-1185">Reference proteome</keyword>
<name>A0A225W3K2_9STRA</name>
<evidence type="ECO:0000313" key="3">
    <source>
        <dbReference type="Proteomes" id="UP000198211"/>
    </source>
</evidence>
<feature type="region of interest" description="Disordered" evidence="1">
    <location>
        <begin position="263"/>
        <end position="369"/>
    </location>
</feature>
<organism evidence="2 3">
    <name type="scientific">Phytophthora megakarya</name>
    <dbReference type="NCBI Taxonomy" id="4795"/>
    <lineage>
        <taxon>Eukaryota</taxon>
        <taxon>Sar</taxon>
        <taxon>Stramenopiles</taxon>
        <taxon>Oomycota</taxon>
        <taxon>Peronosporomycetes</taxon>
        <taxon>Peronosporales</taxon>
        <taxon>Peronosporaceae</taxon>
        <taxon>Phytophthora</taxon>
    </lineage>
</organism>
<dbReference type="STRING" id="4795.A0A225W3K2"/>
<dbReference type="OrthoDB" id="129665at2759"/>
<dbReference type="EMBL" id="NBNE01002029">
    <property type="protein sequence ID" value="OWZ11779.1"/>
    <property type="molecule type" value="Genomic_DNA"/>
</dbReference>
<feature type="region of interest" description="Disordered" evidence="1">
    <location>
        <begin position="113"/>
        <end position="135"/>
    </location>
</feature>
<reference evidence="3" key="1">
    <citation type="submission" date="2017-03" db="EMBL/GenBank/DDBJ databases">
        <title>Phytopthora megakarya and P. palmivora, two closely related causual agents of cacao black pod achieved similar genome size and gene model numbers by different mechanisms.</title>
        <authorList>
            <person name="Ali S."/>
            <person name="Shao J."/>
            <person name="Larry D.J."/>
            <person name="Kronmiller B."/>
            <person name="Shen D."/>
            <person name="Strem M.D."/>
            <person name="Melnick R.L."/>
            <person name="Guiltinan M.J."/>
            <person name="Tyler B.M."/>
            <person name="Meinhardt L.W."/>
            <person name="Bailey B.A."/>
        </authorList>
    </citation>
    <scope>NUCLEOTIDE SEQUENCE [LARGE SCALE GENOMIC DNA]</scope>
    <source>
        <strain evidence="3">zdho120</strain>
    </source>
</reference>
<protein>
    <submittedName>
        <fullName evidence="2">Uncharacterized protein</fullName>
    </submittedName>
</protein>